<reference evidence="1 2" key="1">
    <citation type="submission" date="2020-07" db="EMBL/GenBank/DDBJ databases">
        <title>Sequencing the genomes of 1000 actinobacteria strains.</title>
        <authorList>
            <person name="Klenk H.-P."/>
        </authorList>
    </citation>
    <scope>NUCLEOTIDE SEQUENCE [LARGE SCALE GENOMIC DNA]</scope>
    <source>
        <strain evidence="1 2">DSM 42178</strain>
    </source>
</reference>
<dbReference type="EMBL" id="JACBZD010000001">
    <property type="protein sequence ID" value="NYI03637.1"/>
    <property type="molecule type" value="Genomic_DNA"/>
</dbReference>
<protein>
    <submittedName>
        <fullName evidence="1">Uncharacterized protein (DUF2267 family)</fullName>
    </submittedName>
</protein>
<keyword evidence="2" id="KW-1185">Reference proteome</keyword>
<accession>A0A852ZQ66</accession>
<evidence type="ECO:0000313" key="1">
    <source>
        <dbReference type="EMBL" id="NYI03637.1"/>
    </source>
</evidence>
<proteinExistence type="predicted"/>
<organism evidence="1 2">
    <name type="scientific">Allostreptomyces psammosilenae</name>
    <dbReference type="NCBI Taxonomy" id="1892865"/>
    <lineage>
        <taxon>Bacteria</taxon>
        <taxon>Bacillati</taxon>
        <taxon>Actinomycetota</taxon>
        <taxon>Actinomycetes</taxon>
        <taxon>Kitasatosporales</taxon>
        <taxon>Streptomycetaceae</taxon>
        <taxon>Allostreptomyces</taxon>
    </lineage>
</organism>
<dbReference type="Proteomes" id="UP000567795">
    <property type="component" value="Unassembled WGS sequence"/>
</dbReference>
<sequence>MDAGEFVARVRERGEYPDREEAERVCAAVLSVLGHRLGLGEPEDLAAQLPSPLAEAVLSDAGTSGHTWGVEEFLRHVAEATGGTVDTARLDASAVLSTLAEAVHGGELNQLISQLPPAYTRLFGLPGLA</sequence>
<dbReference type="Gene3D" id="1.10.490.110">
    <property type="entry name" value="Uncharacterized conserved protein DUF2267"/>
    <property type="match status" value="1"/>
</dbReference>
<evidence type="ECO:0000313" key="2">
    <source>
        <dbReference type="Proteomes" id="UP000567795"/>
    </source>
</evidence>
<dbReference type="Pfam" id="PF10025">
    <property type="entry name" value="DUF2267"/>
    <property type="match status" value="1"/>
</dbReference>
<gene>
    <name evidence="1" type="ORF">FHU37_000580</name>
</gene>
<comment type="caution">
    <text evidence="1">The sequence shown here is derived from an EMBL/GenBank/DDBJ whole genome shotgun (WGS) entry which is preliminary data.</text>
</comment>
<name>A0A852ZQ66_9ACTN</name>
<dbReference type="InterPro" id="IPR018727">
    <property type="entry name" value="DUF2267"/>
</dbReference>
<dbReference type="AlphaFoldDB" id="A0A852ZQ66"/>
<dbReference type="InterPro" id="IPR038282">
    <property type="entry name" value="DUF2267_sf"/>
</dbReference>
<dbReference type="RefSeq" id="WP_179812656.1">
    <property type="nucleotide sequence ID" value="NZ_JACBZD010000001.1"/>
</dbReference>